<reference evidence="13 14" key="1">
    <citation type="submission" date="2024-11" db="EMBL/GenBank/DDBJ databases">
        <title>Adaptive evolution of stress response genes in parasites aligns with host niche diversity.</title>
        <authorList>
            <person name="Hahn C."/>
            <person name="Resl P."/>
        </authorList>
    </citation>
    <scope>NUCLEOTIDE SEQUENCE [LARGE SCALE GENOMIC DNA]</scope>
    <source>
        <strain evidence="13">EGGRZ-B1_66</strain>
        <tissue evidence="13">Body</tissue>
    </source>
</reference>
<evidence type="ECO:0000256" key="4">
    <source>
        <dbReference type="ARBA" id="ARBA00022670"/>
    </source>
</evidence>
<dbReference type="GO" id="GO:0046872">
    <property type="term" value="F:metal ion binding"/>
    <property type="evidence" value="ECO:0007669"/>
    <property type="project" value="UniProtKB-KW"/>
</dbReference>
<dbReference type="GO" id="GO:0008237">
    <property type="term" value="F:metallopeptidase activity"/>
    <property type="evidence" value="ECO:0007669"/>
    <property type="project" value="UniProtKB-KW"/>
</dbReference>
<keyword evidence="8" id="KW-0482">Metalloprotease</keyword>
<name>A0ABD2PVP4_9PLAT</name>
<protein>
    <submittedName>
        <fullName evidence="13">Leukotriene A-4 hydrolase</fullName>
    </submittedName>
</protein>
<evidence type="ECO:0000256" key="10">
    <source>
        <dbReference type="PIRSR" id="PIRSR634015-3"/>
    </source>
</evidence>
<evidence type="ECO:0000256" key="2">
    <source>
        <dbReference type="ARBA" id="ARBA00010136"/>
    </source>
</evidence>
<dbReference type="PANTHER" id="PTHR45726:SF3">
    <property type="entry name" value="LEUKOTRIENE A-4 HYDROLASE"/>
    <property type="match status" value="1"/>
</dbReference>
<dbReference type="EMBL" id="JBJKFK010002233">
    <property type="protein sequence ID" value="KAL3311434.1"/>
    <property type="molecule type" value="Genomic_DNA"/>
</dbReference>
<dbReference type="Pfam" id="PF01433">
    <property type="entry name" value="Peptidase_M1"/>
    <property type="match status" value="1"/>
</dbReference>
<dbReference type="CDD" id="cd09599">
    <property type="entry name" value="M1_LTA4H"/>
    <property type="match status" value="1"/>
</dbReference>
<dbReference type="PRINTS" id="PR00756">
    <property type="entry name" value="ALADIPTASE"/>
</dbReference>
<evidence type="ECO:0000313" key="14">
    <source>
        <dbReference type="Proteomes" id="UP001626550"/>
    </source>
</evidence>
<keyword evidence="14" id="KW-1185">Reference proteome</keyword>
<evidence type="ECO:0000313" key="13">
    <source>
        <dbReference type="EMBL" id="KAL3311434.1"/>
    </source>
</evidence>
<dbReference type="Gene3D" id="2.60.40.1730">
    <property type="entry name" value="tricorn interacting facor f3 domain"/>
    <property type="match status" value="1"/>
</dbReference>
<keyword evidence="6 13" id="KW-0378">Hydrolase</keyword>
<feature type="binding site" evidence="10">
    <location>
        <position position="296"/>
    </location>
    <ligand>
        <name>Zn(2+)</name>
        <dbReference type="ChEBI" id="CHEBI:29105"/>
        <note>catalytic</note>
    </ligand>
</feature>
<proteinExistence type="inferred from homology"/>
<evidence type="ECO:0000256" key="5">
    <source>
        <dbReference type="ARBA" id="ARBA00022723"/>
    </source>
</evidence>
<feature type="active site" description="Proton acceptor" evidence="9">
    <location>
        <position position="293"/>
    </location>
</feature>
<dbReference type="PANTHER" id="PTHR45726">
    <property type="entry name" value="LEUKOTRIENE A-4 HYDROLASE"/>
    <property type="match status" value="1"/>
</dbReference>
<dbReference type="InterPro" id="IPR045357">
    <property type="entry name" value="Aminopeptidase_N-like_N"/>
</dbReference>
<feature type="domain" description="Peptidase M1 membrane alanine aminopeptidase" evidence="11">
    <location>
        <begin position="235"/>
        <end position="409"/>
    </location>
</feature>
<dbReference type="InterPro" id="IPR014782">
    <property type="entry name" value="Peptidase_M1_dom"/>
</dbReference>
<dbReference type="AlphaFoldDB" id="A0ABD2PVP4"/>
<keyword evidence="3" id="KW-0963">Cytoplasm</keyword>
<evidence type="ECO:0000256" key="8">
    <source>
        <dbReference type="ARBA" id="ARBA00023049"/>
    </source>
</evidence>
<dbReference type="InterPro" id="IPR042097">
    <property type="entry name" value="Aminopeptidase_N-like_N_sf"/>
</dbReference>
<evidence type="ECO:0000259" key="12">
    <source>
        <dbReference type="Pfam" id="PF17900"/>
    </source>
</evidence>
<dbReference type="InterPro" id="IPR049980">
    <property type="entry name" value="LTA4H_cat"/>
</dbReference>
<evidence type="ECO:0000256" key="1">
    <source>
        <dbReference type="ARBA" id="ARBA00004496"/>
    </source>
</evidence>
<comment type="subcellular location">
    <subcellularLocation>
        <location evidence="1">Cytoplasm</location>
    </subcellularLocation>
</comment>
<evidence type="ECO:0000256" key="7">
    <source>
        <dbReference type="ARBA" id="ARBA00022833"/>
    </source>
</evidence>
<dbReference type="Pfam" id="PF17900">
    <property type="entry name" value="Peptidase_M1_N"/>
    <property type="match status" value="1"/>
</dbReference>
<comment type="similarity">
    <text evidence="2">Belongs to the peptidase M1 family.</text>
</comment>
<gene>
    <name evidence="13" type="primary">LTA4H_3</name>
    <name evidence="13" type="ORF">Ciccas_009981</name>
</gene>
<evidence type="ECO:0000256" key="6">
    <source>
        <dbReference type="ARBA" id="ARBA00022801"/>
    </source>
</evidence>
<dbReference type="InterPro" id="IPR027268">
    <property type="entry name" value="Peptidase_M4/M1_CTD_sf"/>
</dbReference>
<keyword evidence="4" id="KW-0645">Protease</keyword>
<dbReference type="SUPFAM" id="SSF55486">
    <property type="entry name" value="Metalloproteases ('zincins'), catalytic domain"/>
    <property type="match status" value="1"/>
</dbReference>
<dbReference type="Proteomes" id="UP001626550">
    <property type="component" value="Unassembled WGS sequence"/>
</dbReference>
<dbReference type="SUPFAM" id="SSF63737">
    <property type="entry name" value="Leukotriene A4 hydrolase N-terminal domain"/>
    <property type="match status" value="1"/>
</dbReference>
<dbReference type="GO" id="GO:0006508">
    <property type="term" value="P:proteolysis"/>
    <property type="evidence" value="ECO:0007669"/>
    <property type="project" value="UniProtKB-KW"/>
</dbReference>
<keyword evidence="7 10" id="KW-0862">Zinc</keyword>
<dbReference type="Gene3D" id="3.30.2010.30">
    <property type="match status" value="1"/>
</dbReference>
<keyword evidence="5 10" id="KW-0479">Metal-binding</keyword>
<feature type="active site" description="Proton donor" evidence="9">
    <location>
        <position position="380"/>
    </location>
</feature>
<feature type="binding site" evidence="10">
    <location>
        <position position="315"/>
    </location>
    <ligand>
        <name>Zn(2+)</name>
        <dbReference type="ChEBI" id="CHEBI:29105"/>
        <note>catalytic</note>
    </ligand>
</feature>
<dbReference type="FunFam" id="3.30.2010.30:FF:000001">
    <property type="entry name" value="Leukotriene A(4) hydrolase"/>
    <property type="match status" value="1"/>
</dbReference>
<dbReference type="InterPro" id="IPR034015">
    <property type="entry name" value="M1_LTA4H"/>
</dbReference>
<organism evidence="13 14">
    <name type="scientific">Cichlidogyrus casuarinus</name>
    <dbReference type="NCBI Taxonomy" id="1844966"/>
    <lineage>
        <taxon>Eukaryota</taxon>
        <taxon>Metazoa</taxon>
        <taxon>Spiralia</taxon>
        <taxon>Lophotrochozoa</taxon>
        <taxon>Platyhelminthes</taxon>
        <taxon>Monogenea</taxon>
        <taxon>Monopisthocotylea</taxon>
        <taxon>Dactylogyridea</taxon>
        <taxon>Ancyrocephalidae</taxon>
        <taxon>Cichlidogyrus</taxon>
    </lineage>
</organism>
<dbReference type="Gene3D" id="1.10.390.10">
    <property type="entry name" value="Neutral Protease Domain 2"/>
    <property type="match status" value="1"/>
</dbReference>
<feature type="domain" description="Aminopeptidase N-like N-terminal" evidence="12">
    <location>
        <begin position="22"/>
        <end position="198"/>
    </location>
</feature>
<dbReference type="InterPro" id="IPR001930">
    <property type="entry name" value="Peptidase_M1"/>
</dbReference>
<dbReference type="GO" id="GO:0005737">
    <property type="term" value="C:cytoplasm"/>
    <property type="evidence" value="ECO:0007669"/>
    <property type="project" value="UniProtKB-SubCell"/>
</dbReference>
<evidence type="ECO:0000256" key="9">
    <source>
        <dbReference type="PIRSR" id="PIRSR634015-1"/>
    </source>
</evidence>
<evidence type="ECO:0000256" key="3">
    <source>
        <dbReference type="ARBA" id="ARBA00022490"/>
    </source>
</evidence>
<comment type="caution">
    <text evidence="13">The sequence shown here is derived from an EMBL/GenBank/DDBJ whole genome shotgun (WGS) entry which is preliminary data.</text>
</comment>
<accession>A0ABD2PVP4</accession>
<evidence type="ECO:0000259" key="11">
    <source>
        <dbReference type="Pfam" id="PF01433"/>
    </source>
</evidence>
<sequence>MENDHASVADLSCHRLESAHFHIDVKSEEEIFDISLKYVVSCLQPKKSLYLDMENLHIIEVLLDGERSDWSVKEHKAKQFGSALVIPCNSDKNQVVVEIKFQTDKKACSAVQWLPASSTAGKKLPFFFSQCQAINARSLYPCQDTPGSKFTYTAEVHAPANIAVLLAAVRKSEPTQCNEHDECKVYNYAQEIPVPSYLFAIAGGDITGKKIGPRSTVWAEPSLVEAAAHEFAETENMLSTAEKLCGPYEWGVYDILVPPASFPFGGMENPCLTYVTPAIIAGDRSLDNVIAHEISHSWTGNLVTNSTWEHFWLNEGHTDYLERLIVSELQGEQVRLLHICIGLEELRESVEAFGHEHEFTKLVPNLHNVHPDDSYSRVPYEKGSLLLYHLETVYGKDKMITWLKAYLQVQFYFFKTISFLNGEYVYEFFVQVLFFTIFFYKPTEGDLF</sequence>
<feature type="binding site" evidence="10">
    <location>
        <position position="292"/>
    </location>
    <ligand>
        <name>Zn(2+)</name>
        <dbReference type="ChEBI" id="CHEBI:29105"/>
        <note>catalytic</note>
    </ligand>
</feature>
<comment type="cofactor">
    <cofactor evidence="10">
        <name>Zn(2+)</name>
        <dbReference type="ChEBI" id="CHEBI:29105"/>
    </cofactor>
    <text evidence="10">Binds 1 zinc ion per subunit.</text>
</comment>